<proteinExistence type="predicted"/>
<evidence type="ECO:0000313" key="1">
    <source>
        <dbReference type="EMBL" id="CAG6668650.1"/>
    </source>
</evidence>
<name>A0A8D8SF17_9HEMI</name>
<accession>A0A8D8SF17</accession>
<dbReference type="EMBL" id="HBUF01219266">
    <property type="protein sequence ID" value="CAG6668650.1"/>
    <property type="molecule type" value="Transcribed_RNA"/>
</dbReference>
<protein>
    <submittedName>
        <fullName evidence="1">Uncharacterized protein</fullName>
    </submittedName>
</protein>
<reference evidence="1" key="1">
    <citation type="submission" date="2021-05" db="EMBL/GenBank/DDBJ databases">
        <authorList>
            <person name="Alioto T."/>
            <person name="Alioto T."/>
            <person name="Gomez Garrido J."/>
        </authorList>
    </citation>
    <scope>NUCLEOTIDE SEQUENCE</scope>
</reference>
<dbReference type="AlphaFoldDB" id="A0A8D8SF17"/>
<organism evidence="1">
    <name type="scientific">Cacopsylla melanoneura</name>
    <dbReference type="NCBI Taxonomy" id="428564"/>
    <lineage>
        <taxon>Eukaryota</taxon>
        <taxon>Metazoa</taxon>
        <taxon>Ecdysozoa</taxon>
        <taxon>Arthropoda</taxon>
        <taxon>Hexapoda</taxon>
        <taxon>Insecta</taxon>
        <taxon>Pterygota</taxon>
        <taxon>Neoptera</taxon>
        <taxon>Paraneoptera</taxon>
        <taxon>Hemiptera</taxon>
        <taxon>Sternorrhyncha</taxon>
        <taxon>Psylloidea</taxon>
        <taxon>Psyllidae</taxon>
        <taxon>Psyllinae</taxon>
        <taxon>Cacopsylla</taxon>
    </lineage>
</organism>
<sequence>MFLCAKVKIVAFHIQQIFLGECFGHVLVCSISFGMIIIEHGSVVIGFSGVVHILEYISASGRITFYGCICFYSVGITCSTLTGTACYRIVGTILYSCVVDSS</sequence>
<dbReference type="EMBL" id="HBUF01219265">
    <property type="protein sequence ID" value="CAG6668648.1"/>
    <property type="molecule type" value="Transcribed_RNA"/>
</dbReference>